<name>A0A371PF51_9BACL</name>
<accession>A0A371PF51</accession>
<dbReference type="Pfam" id="PF10055">
    <property type="entry name" value="DUF2292"/>
    <property type="match status" value="1"/>
</dbReference>
<feature type="region of interest" description="Disordered" evidence="1">
    <location>
        <begin position="42"/>
        <end position="83"/>
    </location>
</feature>
<sequence>MAKPLEVDDVWQERILDQVSGLQYGQVIITVHDGRIVQIDRTERTRYDNPGQKQVPAEASKPSASARAKTSSVADGESLRAAQ</sequence>
<organism evidence="2 3">
    <name type="scientific">Paenibacillus paeoniae</name>
    <dbReference type="NCBI Taxonomy" id="2292705"/>
    <lineage>
        <taxon>Bacteria</taxon>
        <taxon>Bacillati</taxon>
        <taxon>Bacillota</taxon>
        <taxon>Bacilli</taxon>
        <taxon>Bacillales</taxon>
        <taxon>Paenibacillaceae</taxon>
        <taxon>Paenibacillus</taxon>
    </lineage>
</organism>
<dbReference type="OrthoDB" id="2382414at2"/>
<dbReference type="AlphaFoldDB" id="A0A371PF51"/>
<protein>
    <submittedName>
        <fullName evidence="2">DUF2292 domain-containing protein</fullName>
    </submittedName>
</protein>
<dbReference type="RefSeq" id="WP_116046055.1">
    <property type="nucleotide sequence ID" value="NZ_QUBQ01000002.1"/>
</dbReference>
<reference evidence="2 3" key="1">
    <citation type="submission" date="2018-08" db="EMBL/GenBank/DDBJ databases">
        <title>Paenibacillus sp. M4BSY-1, whole genome shotgun sequence.</title>
        <authorList>
            <person name="Tuo L."/>
        </authorList>
    </citation>
    <scope>NUCLEOTIDE SEQUENCE [LARGE SCALE GENOMIC DNA]</scope>
    <source>
        <strain evidence="2 3">M4BSY-1</strain>
    </source>
</reference>
<dbReference type="EMBL" id="QUBQ01000002">
    <property type="protein sequence ID" value="REK74567.1"/>
    <property type="molecule type" value="Genomic_DNA"/>
</dbReference>
<keyword evidence="3" id="KW-1185">Reference proteome</keyword>
<evidence type="ECO:0000256" key="1">
    <source>
        <dbReference type="SAM" id="MobiDB-lite"/>
    </source>
</evidence>
<proteinExistence type="predicted"/>
<dbReference type="InterPro" id="IPR018743">
    <property type="entry name" value="DUF2292"/>
</dbReference>
<comment type="caution">
    <text evidence="2">The sequence shown here is derived from an EMBL/GenBank/DDBJ whole genome shotgun (WGS) entry which is preliminary data.</text>
</comment>
<evidence type="ECO:0000313" key="3">
    <source>
        <dbReference type="Proteomes" id="UP000261905"/>
    </source>
</evidence>
<dbReference type="Proteomes" id="UP000261905">
    <property type="component" value="Unassembled WGS sequence"/>
</dbReference>
<gene>
    <name evidence="2" type="ORF">DX130_12760</name>
</gene>
<evidence type="ECO:0000313" key="2">
    <source>
        <dbReference type="EMBL" id="REK74567.1"/>
    </source>
</evidence>